<protein>
    <submittedName>
        <fullName evidence="1">Uncharacterized protein</fullName>
    </submittedName>
</protein>
<comment type="caution">
    <text evidence="1">The sequence shown here is derived from an EMBL/GenBank/DDBJ whole genome shotgun (WGS) entry which is preliminary data.</text>
</comment>
<accession>A0ABR0SL26</accession>
<reference evidence="1 2" key="1">
    <citation type="submission" date="2024-01" db="EMBL/GenBank/DDBJ databases">
        <title>Complete genome of Cladobotryum mycophilum ATHUM6906.</title>
        <authorList>
            <person name="Christinaki A.C."/>
            <person name="Myridakis A.I."/>
            <person name="Kouvelis V.N."/>
        </authorList>
    </citation>
    <scope>NUCLEOTIDE SEQUENCE [LARGE SCALE GENOMIC DNA]</scope>
    <source>
        <strain evidence="1 2">ATHUM6906</strain>
    </source>
</reference>
<dbReference type="EMBL" id="JAVFKD010000012">
    <property type="protein sequence ID" value="KAK5992749.1"/>
    <property type="molecule type" value="Genomic_DNA"/>
</dbReference>
<gene>
    <name evidence="1" type="ORF">PT974_06165</name>
</gene>
<evidence type="ECO:0000313" key="1">
    <source>
        <dbReference type="EMBL" id="KAK5992749.1"/>
    </source>
</evidence>
<evidence type="ECO:0000313" key="2">
    <source>
        <dbReference type="Proteomes" id="UP001338125"/>
    </source>
</evidence>
<dbReference type="Proteomes" id="UP001338125">
    <property type="component" value="Unassembled WGS sequence"/>
</dbReference>
<keyword evidence="2" id="KW-1185">Reference proteome</keyword>
<sequence>MCVWVTRERWTYCGCSESRSVQKPTCGCSRIVDQGTQTWEGYCGRPNRKITIRRRGMTRWMQIIDSHTATLGNEMDADLSYRLAHGPVLDDLH</sequence>
<organism evidence="1 2">
    <name type="scientific">Cladobotryum mycophilum</name>
    <dbReference type="NCBI Taxonomy" id="491253"/>
    <lineage>
        <taxon>Eukaryota</taxon>
        <taxon>Fungi</taxon>
        <taxon>Dikarya</taxon>
        <taxon>Ascomycota</taxon>
        <taxon>Pezizomycotina</taxon>
        <taxon>Sordariomycetes</taxon>
        <taxon>Hypocreomycetidae</taxon>
        <taxon>Hypocreales</taxon>
        <taxon>Hypocreaceae</taxon>
        <taxon>Cladobotryum</taxon>
    </lineage>
</organism>
<proteinExistence type="predicted"/>
<name>A0ABR0SL26_9HYPO</name>